<gene>
    <name evidence="2" type="ORF">BJY01DRAFT_207457</name>
</gene>
<comment type="caution">
    <text evidence="2">The sequence shown here is derived from an EMBL/GenBank/DDBJ whole genome shotgun (WGS) entry which is preliminary data.</text>
</comment>
<proteinExistence type="predicted"/>
<sequence>MHISCSHVVSLIKACITLFARGLAAFCGWAAGEQRRPTALSDFIIFSRRQGSVFRNFQFVYYLLSTFAFLFFIFLFTWAISRFRILVAGLVASSSSSI</sequence>
<name>A0ABR4KKW5_9EURO</name>
<protein>
    <recommendedName>
        <fullName evidence="4">Secreted peptide</fullName>
    </recommendedName>
</protein>
<accession>A0ABR4KKW5</accession>
<dbReference type="Proteomes" id="UP001610446">
    <property type="component" value="Unassembled WGS sequence"/>
</dbReference>
<evidence type="ECO:0000313" key="3">
    <source>
        <dbReference type="Proteomes" id="UP001610446"/>
    </source>
</evidence>
<keyword evidence="1" id="KW-1133">Transmembrane helix</keyword>
<keyword evidence="1" id="KW-0812">Transmembrane</keyword>
<feature type="transmembrane region" description="Helical" evidence="1">
    <location>
        <begin position="59"/>
        <end position="80"/>
    </location>
</feature>
<feature type="non-terminal residue" evidence="2">
    <location>
        <position position="98"/>
    </location>
</feature>
<organism evidence="2 3">
    <name type="scientific">Aspergillus pseudoustus</name>
    <dbReference type="NCBI Taxonomy" id="1810923"/>
    <lineage>
        <taxon>Eukaryota</taxon>
        <taxon>Fungi</taxon>
        <taxon>Dikarya</taxon>
        <taxon>Ascomycota</taxon>
        <taxon>Pezizomycotina</taxon>
        <taxon>Eurotiomycetes</taxon>
        <taxon>Eurotiomycetidae</taxon>
        <taxon>Eurotiales</taxon>
        <taxon>Aspergillaceae</taxon>
        <taxon>Aspergillus</taxon>
        <taxon>Aspergillus subgen. Nidulantes</taxon>
    </lineage>
</organism>
<keyword evidence="3" id="KW-1185">Reference proteome</keyword>
<evidence type="ECO:0000256" key="1">
    <source>
        <dbReference type="SAM" id="Phobius"/>
    </source>
</evidence>
<reference evidence="2 3" key="1">
    <citation type="submission" date="2024-07" db="EMBL/GenBank/DDBJ databases">
        <title>Section-level genome sequencing and comparative genomics of Aspergillus sections Usti and Cavernicolus.</title>
        <authorList>
            <consortium name="Lawrence Berkeley National Laboratory"/>
            <person name="Nybo J.L."/>
            <person name="Vesth T.C."/>
            <person name="Theobald S."/>
            <person name="Frisvad J.C."/>
            <person name="Larsen T.O."/>
            <person name="Kjaerboelling I."/>
            <person name="Rothschild-Mancinelli K."/>
            <person name="Lyhne E.K."/>
            <person name="Kogle M.E."/>
            <person name="Barry K."/>
            <person name="Clum A."/>
            <person name="Na H."/>
            <person name="Ledsgaard L."/>
            <person name="Lin J."/>
            <person name="Lipzen A."/>
            <person name="Kuo A."/>
            <person name="Riley R."/>
            <person name="Mondo S."/>
            <person name="Labutti K."/>
            <person name="Haridas S."/>
            <person name="Pangalinan J."/>
            <person name="Salamov A.A."/>
            <person name="Simmons B.A."/>
            <person name="Magnuson J.K."/>
            <person name="Chen J."/>
            <person name="Drula E."/>
            <person name="Henrissat B."/>
            <person name="Wiebenga A."/>
            <person name="Lubbers R.J."/>
            <person name="Gomes A.C."/>
            <person name="Makela M.R."/>
            <person name="Stajich J."/>
            <person name="Grigoriev I.V."/>
            <person name="Mortensen U.H."/>
            <person name="De Vries R.P."/>
            <person name="Baker S.E."/>
            <person name="Andersen M.R."/>
        </authorList>
    </citation>
    <scope>NUCLEOTIDE SEQUENCE [LARGE SCALE GENOMIC DNA]</scope>
    <source>
        <strain evidence="2 3">CBS 123904</strain>
    </source>
</reference>
<evidence type="ECO:0008006" key="4">
    <source>
        <dbReference type="Google" id="ProtNLM"/>
    </source>
</evidence>
<keyword evidence="1" id="KW-0472">Membrane</keyword>
<evidence type="ECO:0000313" key="2">
    <source>
        <dbReference type="EMBL" id="KAL2852903.1"/>
    </source>
</evidence>
<dbReference type="EMBL" id="JBFXLU010000022">
    <property type="protein sequence ID" value="KAL2852903.1"/>
    <property type="molecule type" value="Genomic_DNA"/>
</dbReference>